<sequence>MAPLFDPVAEAYRSFRPSYPAALLDRLDQLCGPPRGPVVDVGCGTGILARQLAARGAVVIGIDPSRPMLAQARQDAAGPIYLLGEAEALPIADGSAGRVTAAQAMHWFDIPAFAVEARRVARPGAWGLGLWNRRQDSGLAGDYDQIMRRSSERYARHRHGAPTLDQLRAAVAPTEVIELRQAWSDPLNWEAYLGRARSTSYMHHAERDRAELEADLRQSFERWAGPDGRAPLDYEAVAYAWPLLPAD</sequence>
<dbReference type="Gene3D" id="3.40.50.150">
    <property type="entry name" value="Vaccinia Virus protein VP39"/>
    <property type="match status" value="1"/>
</dbReference>
<protein>
    <submittedName>
        <fullName evidence="5">Malonyl-[acyl-carrier protein] O-methyltransferase</fullName>
        <ecNumber evidence="5">2.1.1.197</ecNumber>
    </submittedName>
</protein>
<dbReference type="GO" id="GO:0032259">
    <property type="term" value="P:methylation"/>
    <property type="evidence" value="ECO:0007669"/>
    <property type="project" value="UniProtKB-KW"/>
</dbReference>
<dbReference type="SUPFAM" id="SSF53335">
    <property type="entry name" value="S-adenosyl-L-methionine-dependent methyltransferases"/>
    <property type="match status" value="1"/>
</dbReference>
<evidence type="ECO:0000256" key="2">
    <source>
        <dbReference type="ARBA" id="ARBA00022603"/>
    </source>
</evidence>
<accession>A0A518BG77</accession>
<dbReference type="Pfam" id="PF08241">
    <property type="entry name" value="Methyltransf_11"/>
    <property type="match status" value="1"/>
</dbReference>
<comment type="similarity">
    <text evidence="1">Belongs to the methyltransferase superfamily.</text>
</comment>
<dbReference type="PANTHER" id="PTHR44942">
    <property type="entry name" value="METHYLTRANSF_11 DOMAIN-CONTAINING PROTEIN"/>
    <property type="match status" value="1"/>
</dbReference>
<dbReference type="InterPro" id="IPR029063">
    <property type="entry name" value="SAM-dependent_MTases_sf"/>
</dbReference>
<evidence type="ECO:0000313" key="6">
    <source>
        <dbReference type="Proteomes" id="UP000316921"/>
    </source>
</evidence>
<dbReference type="InterPro" id="IPR051052">
    <property type="entry name" value="Diverse_substrate_MTase"/>
</dbReference>
<dbReference type="EMBL" id="CP036287">
    <property type="protein sequence ID" value="QDU65975.1"/>
    <property type="molecule type" value="Genomic_DNA"/>
</dbReference>
<dbReference type="PANTHER" id="PTHR44942:SF4">
    <property type="entry name" value="METHYLTRANSFERASE TYPE 11 DOMAIN-CONTAINING PROTEIN"/>
    <property type="match status" value="1"/>
</dbReference>
<dbReference type="CDD" id="cd02440">
    <property type="entry name" value="AdoMet_MTases"/>
    <property type="match status" value="1"/>
</dbReference>
<keyword evidence="6" id="KW-1185">Reference proteome</keyword>
<keyword evidence="3 5" id="KW-0808">Transferase</keyword>
<evidence type="ECO:0000256" key="1">
    <source>
        <dbReference type="ARBA" id="ARBA00008361"/>
    </source>
</evidence>
<evidence type="ECO:0000313" key="5">
    <source>
        <dbReference type="EMBL" id="QDU65975.1"/>
    </source>
</evidence>
<name>A0A518BG77_9BACT</name>
<feature type="domain" description="Methyltransferase type 11" evidence="4">
    <location>
        <begin position="39"/>
        <end position="125"/>
    </location>
</feature>
<evidence type="ECO:0000259" key="4">
    <source>
        <dbReference type="Pfam" id="PF08241"/>
    </source>
</evidence>
<evidence type="ECO:0000256" key="3">
    <source>
        <dbReference type="ARBA" id="ARBA00022679"/>
    </source>
</evidence>
<dbReference type="AlphaFoldDB" id="A0A518BG77"/>
<dbReference type="KEGG" id="pbap:Pla133_10410"/>
<dbReference type="EC" id="2.1.1.197" evidence="5"/>
<dbReference type="GO" id="GO:0008757">
    <property type="term" value="F:S-adenosylmethionine-dependent methyltransferase activity"/>
    <property type="evidence" value="ECO:0007669"/>
    <property type="project" value="InterPro"/>
</dbReference>
<dbReference type="InterPro" id="IPR013216">
    <property type="entry name" value="Methyltransf_11"/>
</dbReference>
<keyword evidence="2 5" id="KW-0489">Methyltransferase</keyword>
<dbReference type="Proteomes" id="UP000316921">
    <property type="component" value="Chromosome"/>
</dbReference>
<reference evidence="5 6" key="1">
    <citation type="submission" date="2019-02" db="EMBL/GenBank/DDBJ databases">
        <title>Deep-cultivation of Planctomycetes and their phenomic and genomic characterization uncovers novel biology.</title>
        <authorList>
            <person name="Wiegand S."/>
            <person name="Jogler M."/>
            <person name="Boedeker C."/>
            <person name="Pinto D."/>
            <person name="Vollmers J."/>
            <person name="Rivas-Marin E."/>
            <person name="Kohn T."/>
            <person name="Peeters S.H."/>
            <person name="Heuer A."/>
            <person name="Rast P."/>
            <person name="Oberbeckmann S."/>
            <person name="Bunk B."/>
            <person name="Jeske O."/>
            <person name="Meyerdierks A."/>
            <person name="Storesund J.E."/>
            <person name="Kallscheuer N."/>
            <person name="Luecker S."/>
            <person name="Lage O.M."/>
            <person name="Pohl T."/>
            <person name="Merkel B.J."/>
            <person name="Hornburger P."/>
            <person name="Mueller R.-W."/>
            <person name="Bruemmer F."/>
            <person name="Labrenz M."/>
            <person name="Spormann A.M."/>
            <person name="Op den Camp H."/>
            <person name="Overmann J."/>
            <person name="Amann R."/>
            <person name="Jetten M.S.M."/>
            <person name="Mascher T."/>
            <person name="Medema M.H."/>
            <person name="Devos D.P."/>
            <person name="Kaster A.-K."/>
            <person name="Ovreas L."/>
            <person name="Rohde M."/>
            <person name="Galperin M.Y."/>
            <person name="Jogler C."/>
        </authorList>
    </citation>
    <scope>NUCLEOTIDE SEQUENCE [LARGE SCALE GENOMIC DNA]</scope>
    <source>
        <strain evidence="5 6">Pla133</strain>
    </source>
</reference>
<dbReference type="GO" id="GO:0102130">
    <property type="term" value="F:malonyl-CoA methyltransferase activity"/>
    <property type="evidence" value="ECO:0007669"/>
    <property type="project" value="UniProtKB-EC"/>
</dbReference>
<organism evidence="5 6">
    <name type="scientific">Engelhardtia mirabilis</name>
    <dbReference type="NCBI Taxonomy" id="2528011"/>
    <lineage>
        <taxon>Bacteria</taxon>
        <taxon>Pseudomonadati</taxon>
        <taxon>Planctomycetota</taxon>
        <taxon>Planctomycetia</taxon>
        <taxon>Planctomycetia incertae sedis</taxon>
        <taxon>Engelhardtia</taxon>
    </lineage>
</organism>
<gene>
    <name evidence="5" type="primary">bioC_1</name>
    <name evidence="5" type="ORF">Pla133_10410</name>
</gene>
<dbReference type="RefSeq" id="WP_145063101.1">
    <property type="nucleotide sequence ID" value="NZ_CP036287.1"/>
</dbReference>
<proteinExistence type="inferred from homology"/>